<proteinExistence type="predicted"/>
<sequence>MQHMYMLLVKFKFEYIGRHKHSRCWCDVNPLPRSQESSLGFSEVIKATIQQSTIIIPESSTILLKEHLMKNNSEYLNYNLPSNTPHQ</sequence>
<reference evidence="1" key="2">
    <citation type="journal article" date="2015" name="Fish Shellfish Immunol.">
        <title>Early steps in the European eel (Anguilla anguilla)-Vibrio vulnificus interaction in the gills: Role of the RtxA13 toxin.</title>
        <authorList>
            <person name="Callol A."/>
            <person name="Pajuelo D."/>
            <person name="Ebbesson L."/>
            <person name="Teles M."/>
            <person name="MacKenzie S."/>
            <person name="Amaro C."/>
        </authorList>
    </citation>
    <scope>NUCLEOTIDE SEQUENCE</scope>
</reference>
<organism evidence="1">
    <name type="scientific">Anguilla anguilla</name>
    <name type="common">European freshwater eel</name>
    <name type="synonym">Muraena anguilla</name>
    <dbReference type="NCBI Taxonomy" id="7936"/>
    <lineage>
        <taxon>Eukaryota</taxon>
        <taxon>Metazoa</taxon>
        <taxon>Chordata</taxon>
        <taxon>Craniata</taxon>
        <taxon>Vertebrata</taxon>
        <taxon>Euteleostomi</taxon>
        <taxon>Actinopterygii</taxon>
        <taxon>Neopterygii</taxon>
        <taxon>Teleostei</taxon>
        <taxon>Anguilliformes</taxon>
        <taxon>Anguillidae</taxon>
        <taxon>Anguilla</taxon>
    </lineage>
</organism>
<evidence type="ECO:0000313" key="1">
    <source>
        <dbReference type="EMBL" id="JAH98104.1"/>
    </source>
</evidence>
<dbReference type="AlphaFoldDB" id="A0A0E9X666"/>
<name>A0A0E9X666_ANGAN</name>
<reference evidence="1" key="1">
    <citation type="submission" date="2014-11" db="EMBL/GenBank/DDBJ databases">
        <authorList>
            <person name="Amaro Gonzalez C."/>
        </authorList>
    </citation>
    <scope>NUCLEOTIDE SEQUENCE</scope>
</reference>
<protein>
    <submittedName>
        <fullName evidence="1">Uncharacterized protein</fullName>
    </submittedName>
</protein>
<dbReference type="EMBL" id="GBXM01010473">
    <property type="protein sequence ID" value="JAH98104.1"/>
    <property type="molecule type" value="Transcribed_RNA"/>
</dbReference>
<accession>A0A0E9X666</accession>